<dbReference type="RefSeq" id="WP_061522461.1">
    <property type="nucleotide sequence ID" value="NZ_JARLZY010000023.1"/>
</dbReference>
<evidence type="ECO:0000313" key="2">
    <source>
        <dbReference type="EMBL" id="KXZ16991.1"/>
    </source>
</evidence>
<dbReference type="Proteomes" id="UP000075430">
    <property type="component" value="Unassembled WGS sequence"/>
</dbReference>
<dbReference type="InterPro" id="IPR025164">
    <property type="entry name" value="Toastrack_DUF4097"/>
</dbReference>
<gene>
    <name evidence="2" type="ORF">AXI58_00935</name>
</gene>
<dbReference type="Pfam" id="PF13349">
    <property type="entry name" value="DUF4097"/>
    <property type="match status" value="1"/>
</dbReference>
<evidence type="ECO:0000313" key="3">
    <source>
        <dbReference type="Proteomes" id="UP000075430"/>
    </source>
</evidence>
<proteinExistence type="predicted"/>
<keyword evidence="3" id="KW-1185">Reference proteome</keyword>
<evidence type="ECO:0000259" key="1">
    <source>
        <dbReference type="Pfam" id="PF13349"/>
    </source>
</evidence>
<comment type="caution">
    <text evidence="2">The sequence shown here is derived from an EMBL/GenBank/DDBJ whole genome shotgun (WGS) entry which is preliminary data.</text>
</comment>
<protein>
    <submittedName>
        <fullName evidence="2">Protein liaG</fullName>
    </submittedName>
</protein>
<accession>A0A150F470</accession>
<dbReference type="EMBL" id="LSBA01000023">
    <property type="protein sequence ID" value="KXZ16991.1"/>
    <property type="molecule type" value="Genomic_DNA"/>
</dbReference>
<reference evidence="3" key="1">
    <citation type="submission" date="2016-02" db="EMBL/GenBank/DDBJ databases">
        <authorList>
            <person name="Dunlap C."/>
        </authorList>
    </citation>
    <scope>NUCLEOTIDE SEQUENCE [LARGE SCALE GENOMIC DNA]</scope>
    <source>
        <strain evidence="3">NRRL B-41092</strain>
    </source>
</reference>
<organism evidence="2 3">
    <name type="scientific">Bacillus nakamurai</name>
    <dbReference type="NCBI Taxonomy" id="1793963"/>
    <lineage>
        <taxon>Bacteria</taxon>
        <taxon>Bacillati</taxon>
        <taxon>Bacillota</taxon>
        <taxon>Bacilli</taxon>
        <taxon>Bacillales</taxon>
        <taxon>Bacillaceae</taxon>
        <taxon>Bacillus</taxon>
    </lineage>
</organism>
<dbReference type="STRING" id="1793963.AXI58_00935"/>
<sequence length="291" mass="31304">MKKFIATSIALVVIGGIAIAFSTYKVDAKSFKKNKSYNVENIETLKVYTDSWDVRFKESNSNEVTISAEGKQKDKAPVTFQKGGEYLVIRQKAQKSSGFFGGFTFGKQGGTIYINVPKSGMNNIEITNKDGNIQMSKISADNIVVENNYGDEKIKGVSANTGKFASRDGSLSLENSSFEELNITSTNGDNYMKDIDSSKIKVTSKDGAVSIRDITEGESLVVNTIAGDIGLSYKKAPTSLTVFAKSNSDVTFDLDGLKKSNDGVKLKKGEIGEGANKLSLSSVDGAINVTN</sequence>
<feature type="domain" description="DUF4097" evidence="1">
    <location>
        <begin position="42"/>
        <end position="290"/>
    </location>
</feature>
<dbReference type="OrthoDB" id="2654876at2"/>
<name>A0A150F470_9BACI</name>
<dbReference type="AlphaFoldDB" id="A0A150F470"/>